<feature type="domain" description="SIS" evidence="1">
    <location>
        <begin position="52"/>
        <end position="199"/>
    </location>
</feature>
<comment type="caution">
    <text evidence="2">The sequence shown here is derived from an EMBL/GenBank/DDBJ whole genome shotgun (WGS) entry which is preliminary data.</text>
</comment>
<dbReference type="InterPro" id="IPR001347">
    <property type="entry name" value="SIS_dom"/>
</dbReference>
<dbReference type="GO" id="GO:0097367">
    <property type="term" value="F:carbohydrate derivative binding"/>
    <property type="evidence" value="ECO:0007669"/>
    <property type="project" value="InterPro"/>
</dbReference>
<dbReference type="PROSITE" id="PS51464">
    <property type="entry name" value="SIS"/>
    <property type="match status" value="1"/>
</dbReference>
<dbReference type="SUPFAM" id="SSF53697">
    <property type="entry name" value="SIS domain"/>
    <property type="match status" value="1"/>
</dbReference>
<dbReference type="PANTHER" id="PTHR38418">
    <property type="entry name" value="SUGAR ISOMERASE, KPSF/GUTQ (AFU_ORTHOLOGUE AFUA_6G08860)"/>
    <property type="match status" value="1"/>
</dbReference>
<evidence type="ECO:0000259" key="1">
    <source>
        <dbReference type="PROSITE" id="PS51464"/>
    </source>
</evidence>
<dbReference type="KEGG" id="clus:A9F13_25g00693"/>
<dbReference type="Pfam" id="PF01380">
    <property type="entry name" value="SIS"/>
    <property type="match status" value="1"/>
</dbReference>
<dbReference type="GO" id="GO:0032259">
    <property type="term" value="P:methylation"/>
    <property type="evidence" value="ECO:0007669"/>
    <property type="project" value="UniProtKB-KW"/>
</dbReference>
<organism evidence="2 3">
    <name type="scientific">Clavispora lusitaniae</name>
    <name type="common">Candida lusitaniae</name>
    <dbReference type="NCBI Taxonomy" id="36911"/>
    <lineage>
        <taxon>Eukaryota</taxon>
        <taxon>Fungi</taxon>
        <taxon>Dikarya</taxon>
        <taxon>Ascomycota</taxon>
        <taxon>Saccharomycotina</taxon>
        <taxon>Pichiomycetes</taxon>
        <taxon>Metschnikowiaceae</taxon>
        <taxon>Clavispora</taxon>
    </lineage>
</organism>
<dbReference type="Gene3D" id="3.40.50.10490">
    <property type="entry name" value="Glucose-6-phosphate isomerase like protein, domain 1"/>
    <property type="match status" value="1"/>
</dbReference>
<sequence length="372" mass="40521">MAIPDFQKITLSAVKSVQSTLVSERDALANLAAQYSENIDCQVELVNALRLFYETHLRGGKIVACGVGKSYKIATKTVATLKSLSISTDILHPTEALHGDLGLITERDCLFFFTASGNTPELLALLPHIPASVPIVLLSCNRESKLSKSNVVKSLLQIDLPDHLKETTVHGVPAPTVSTTLQLVMADSVVLALAEMIENDHIKRKKKFSMKHPGGSIGSDLSHLNDNLLRRESPSTSASSGSCSSLLSLDQLRECIQRSSVEGGASNETISLDSDSESSSVHSSDVVLSVQIKNTSQNAIKKYDIETLRTWTEVEFLKNIALYDYIICQDGTVVSACKSSDLRTSYKSKISQDGASWESIEPMLKEFHIIEL</sequence>
<dbReference type="PANTHER" id="PTHR38418:SF2">
    <property type="entry name" value="SUGAR ISOMERASE, KPSF_GUTQ (AFU_ORTHOLOGUE AFUA_6G08860)"/>
    <property type="match status" value="1"/>
</dbReference>
<dbReference type="GO" id="GO:1901135">
    <property type="term" value="P:carbohydrate derivative metabolic process"/>
    <property type="evidence" value="ECO:0007669"/>
    <property type="project" value="InterPro"/>
</dbReference>
<name>A0AA91PV87_CLALS</name>
<proteinExistence type="predicted"/>
<dbReference type="EMBL" id="LYUB02000025">
    <property type="protein sequence ID" value="OVF04891.1"/>
    <property type="molecule type" value="Genomic_DNA"/>
</dbReference>
<dbReference type="CDD" id="cd05014">
    <property type="entry name" value="SIS_Kpsf"/>
    <property type="match status" value="1"/>
</dbReference>
<reference evidence="2 3" key="1">
    <citation type="submission" date="2017-04" db="EMBL/GenBank/DDBJ databases">
        <title>Draft genome of the yeast Clavispora lusitaniae type strain CBS 6936.</title>
        <authorList>
            <person name="Durrens P."/>
            <person name="Klopp C."/>
            <person name="Biteau N."/>
            <person name="Fitton-Ouhabi V."/>
            <person name="Dementhon K."/>
            <person name="Accoceberry I."/>
            <person name="Sherman D.J."/>
            <person name="Noel T."/>
        </authorList>
    </citation>
    <scope>NUCLEOTIDE SEQUENCE [LARGE SCALE GENOMIC DNA]</scope>
    <source>
        <strain evidence="2 3">CBS 6936</strain>
    </source>
</reference>
<keyword evidence="2" id="KW-0808">Transferase</keyword>
<dbReference type="Proteomes" id="UP000195602">
    <property type="component" value="Unassembled WGS sequence"/>
</dbReference>
<keyword evidence="2" id="KW-0489">Methyltransferase</keyword>
<dbReference type="AlphaFoldDB" id="A0AA91PV87"/>
<dbReference type="InterPro" id="IPR046348">
    <property type="entry name" value="SIS_dom_sf"/>
</dbReference>
<dbReference type="GO" id="GO:0008168">
    <property type="term" value="F:methyltransferase activity"/>
    <property type="evidence" value="ECO:0007669"/>
    <property type="project" value="UniProtKB-KW"/>
</dbReference>
<evidence type="ECO:0000313" key="3">
    <source>
        <dbReference type="Proteomes" id="UP000195602"/>
    </source>
</evidence>
<evidence type="ECO:0000313" key="2">
    <source>
        <dbReference type="EMBL" id="OVF04891.1"/>
    </source>
</evidence>
<protein>
    <submittedName>
        <fullName evidence="2">2-methoxy-6-polyprenyl-1,4-benzoquinol methylase</fullName>
    </submittedName>
</protein>
<dbReference type="InterPro" id="IPR035474">
    <property type="entry name" value="SIS_Kpsf"/>
</dbReference>
<accession>A0AA91PV87</accession>
<gene>
    <name evidence="2" type="ORF">A9F13_25g00693</name>
</gene>